<gene>
    <name evidence="1" type="ORF">Ec33</name>
</gene>
<keyword evidence="2" id="KW-1185">Reference proteome</keyword>
<reference evidence="1 2" key="1">
    <citation type="submission" date="2017-12" db="EMBL/GenBank/DDBJ databases">
        <title>Genomic analysis of a novel phage Ec_L1 lytic to Enterobacter cloacae.</title>
        <authorList>
            <person name="Li Z."/>
            <person name="Ren H."/>
            <person name="Xu Y."/>
        </authorList>
    </citation>
    <scope>NUCLEOTIDE SEQUENCE [LARGE SCALE GENOMIC DNA]</scope>
</reference>
<evidence type="ECO:0000313" key="1">
    <source>
        <dbReference type="EMBL" id="AUV57147.1"/>
    </source>
</evidence>
<protein>
    <submittedName>
        <fullName evidence="1">Uncharacterized protein</fullName>
    </submittedName>
</protein>
<proteinExistence type="predicted"/>
<name>A0A2P0W9W8_9CAUD</name>
<accession>A0A2P0W9W8</accession>
<evidence type="ECO:0000313" key="2">
    <source>
        <dbReference type="Proteomes" id="UP000241856"/>
    </source>
</evidence>
<dbReference type="EMBL" id="MG732930">
    <property type="protein sequence ID" value="AUV57147.1"/>
    <property type="molecule type" value="Genomic_DNA"/>
</dbReference>
<dbReference type="Proteomes" id="UP000241856">
    <property type="component" value="Segment"/>
</dbReference>
<sequence length="81" mass="8948">MVTIQGAIDFATDNGVVVGATFTEGMLERKYFRVKRGDKQLKVEHCGGKKWRIVKAGFKPQTQAHCIVDAVTELLDGDPVQ</sequence>
<organism evidence="1 2">
    <name type="scientific">Enterobacter phage Ec_L1</name>
    <dbReference type="NCBI Taxonomy" id="2070180"/>
    <lineage>
        <taxon>Viruses</taxon>
        <taxon>Duplodnaviria</taxon>
        <taxon>Heunggongvirae</taxon>
        <taxon>Uroviricota</taxon>
        <taxon>Caudoviricetes</taxon>
        <taxon>Drexlerviridae</taxon>
        <taxon>Eclunavirus</taxon>
        <taxon>Eclunavirus EcL1</taxon>
    </lineage>
</organism>